<dbReference type="Gene3D" id="1.10.8.60">
    <property type="match status" value="1"/>
</dbReference>
<dbReference type="InterPro" id="IPR001789">
    <property type="entry name" value="Sig_transdc_resp-reg_receiver"/>
</dbReference>
<dbReference type="InterPro" id="IPR027417">
    <property type="entry name" value="P-loop_NTPase"/>
</dbReference>
<dbReference type="FunFam" id="3.40.50.300:FF:000006">
    <property type="entry name" value="DNA-binding transcriptional regulator NtrC"/>
    <property type="match status" value="1"/>
</dbReference>
<dbReference type="InterPro" id="IPR002197">
    <property type="entry name" value="HTH_Fis"/>
</dbReference>
<dbReference type="SUPFAM" id="SSF52172">
    <property type="entry name" value="CheY-like"/>
    <property type="match status" value="1"/>
</dbReference>
<dbReference type="GO" id="GO:0000160">
    <property type="term" value="P:phosphorelay signal transduction system"/>
    <property type="evidence" value="ECO:0007669"/>
    <property type="project" value="InterPro"/>
</dbReference>
<dbReference type="Pfam" id="PF00072">
    <property type="entry name" value="Response_reg"/>
    <property type="match status" value="1"/>
</dbReference>
<dbReference type="SUPFAM" id="SSF52540">
    <property type="entry name" value="P-loop containing nucleoside triphosphate hydrolases"/>
    <property type="match status" value="1"/>
</dbReference>
<dbReference type="InterPro" id="IPR025662">
    <property type="entry name" value="Sigma_54_int_dom_ATP-bd_1"/>
</dbReference>
<feature type="domain" description="Response regulatory" evidence="7">
    <location>
        <begin position="6"/>
        <end position="120"/>
    </location>
</feature>
<dbReference type="PROSITE" id="PS50045">
    <property type="entry name" value="SIGMA54_INTERACT_4"/>
    <property type="match status" value="1"/>
</dbReference>
<dbReference type="EMBL" id="CP046622">
    <property type="protein sequence ID" value="QGW84887.1"/>
    <property type="molecule type" value="Genomic_DNA"/>
</dbReference>
<dbReference type="Gene3D" id="1.10.10.60">
    <property type="entry name" value="Homeodomain-like"/>
    <property type="match status" value="1"/>
</dbReference>
<dbReference type="InterPro" id="IPR002078">
    <property type="entry name" value="Sigma_54_int"/>
</dbReference>
<organism evidence="8 9">
    <name type="scientific">Variovorax paradoxus</name>
    <dbReference type="NCBI Taxonomy" id="34073"/>
    <lineage>
        <taxon>Bacteria</taxon>
        <taxon>Pseudomonadati</taxon>
        <taxon>Pseudomonadota</taxon>
        <taxon>Betaproteobacteria</taxon>
        <taxon>Burkholderiales</taxon>
        <taxon>Comamonadaceae</taxon>
        <taxon>Variovorax</taxon>
    </lineage>
</organism>
<evidence type="ECO:0000259" key="6">
    <source>
        <dbReference type="PROSITE" id="PS50045"/>
    </source>
</evidence>
<dbReference type="PANTHER" id="PTHR32071:SF100">
    <property type="entry name" value="RESPONSE REGULATOR PROTEIN PILR"/>
    <property type="match status" value="1"/>
</dbReference>
<dbReference type="InterPro" id="IPR058031">
    <property type="entry name" value="AAA_lid_NorR"/>
</dbReference>
<name>A0A6I6HPP0_VARPD</name>
<dbReference type="PANTHER" id="PTHR32071">
    <property type="entry name" value="TRANSCRIPTIONAL REGULATORY PROTEIN"/>
    <property type="match status" value="1"/>
</dbReference>
<dbReference type="GO" id="GO:0006355">
    <property type="term" value="P:regulation of DNA-templated transcription"/>
    <property type="evidence" value="ECO:0007669"/>
    <property type="project" value="InterPro"/>
</dbReference>
<evidence type="ECO:0000256" key="5">
    <source>
        <dbReference type="PROSITE-ProRule" id="PRU00169"/>
    </source>
</evidence>
<dbReference type="PROSITE" id="PS00675">
    <property type="entry name" value="SIGMA54_INTERACT_1"/>
    <property type="match status" value="1"/>
</dbReference>
<keyword evidence="4" id="KW-0804">Transcription</keyword>
<evidence type="ECO:0000313" key="9">
    <source>
        <dbReference type="Proteomes" id="UP000425817"/>
    </source>
</evidence>
<dbReference type="InterPro" id="IPR003593">
    <property type="entry name" value="AAA+_ATPase"/>
</dbReference>
<protein>
    <submittedName>
        <fullName evidence="8">Response regulator</fullName>
    </submittedName>
</protein>
<dbReference type="SMART" id="SM00448">
    <property type="entry name" value="REC"/>
    <property type="match status" value="1"/>
</dbReference>
<dbReference type="Pfam" id="PF25601">
    <property type="entry name" value="AAA_lid_14"/>
    <property type="match status" value="1"/>
</dbReference>
<evidence type="ECO:0000256" key="4">
    <source>
        <dbReference type="ARBA" id="ARBA00023163"/>
    </source>
</evidence>
<dbReference type="InterPro" id="IPR009057">
    <property type="entry name" value="Homeodomain-like_sf"/>
</dbReference>
<dbReference type="Proteomes" id="UP000425817">
    <property type="component" value="Chromosome"/>
</dbReference>
<evidence type="ECO:0000256" key="3">
    <source>
        <dbReference type="ARBA" id="ARBA00023015"/>
    </source>
</evidence>
<dbReference type="InterPro" id="IPR011006">
    <property type="entry name" value="CheY-like_superfamily"/>
</dbReference>
<dbReference type="Gene3D" id="3.40.50.2300">
    <property type="match status" value="1"/>
</dbReference>
<dbReference type="GO" id="GO:0043565">
    <property type="term" value="F:sequence-specific DNA binding"/>
    <property type="evidence" value="ECO:0007669"/>
    <property type="project" value="InterPro"/>
</dbReference>
<keyword evidence="5" id="KW-0597">Phosphoprotein</keyword>
<dbReference type="PROSITE" id="PS50110">
    <property type="entry name" value="RESPONSE_REGULATORY"/>
    <property type="match status" value="1"/>
</dbReference>
<dbReference type="SUPFAM" id="SSF46689">
    <property type="entry name" value="Homeodomain-like"/>
    <property type="match status" value="1"/>
</dbReference>
<gene>
    <name evidence="8" type="ORF">GOQ09_04535</name>
</gene>
<evidence type="ECO:0000256" key="1">
    <source>
        <dbReference type="ARBA" id="ARBA00022741"/>
    </source>
</evidence>
<dbReference type="OrthoDB" id="9761705at2"/>
<dbReference type="Gene3D" id="3.40.50.300">
    <property type="entry name" value="P-loop containing nucleotide triphosphate hydrolases"/>
    <property type="match status" value="1"/>
</dbReference>
<feature type="domain" description="Sigma-54 factor interaction" evidence="6">
    <location>
        <begin position="159"/>
        <end position="388"/>
    </location>
</feature>
<dbReference type="CDD" id="cd00009">
    <property type="entry name" value="AAA"/>
    <property type="match status" value="1"/>
</dbReference>
<accession>A0A6I6HPP0</accession>
<dbReference type="Pfam" id="PF00158">
    <property type="entry name" value="Sigma54_activat"/>
    <property type="match status" value="1"/>
</dbReference>
<dbReference type="GO" id="GO:0005524">
    <property type="term" value="F:ATP binding"/>
    <property type="evidence" value="ECO:0007669"/>
    <property type="project" value="UniProtKB-KW"/>
</dbReference>
<evidence type="ECO:0000313" key="8">
    <source>
        <dbReference type="EMBL" id="QGW84887.1"/>
    </source>
</evidence>
<feature type="modified residue" description="4-aspartylphosphate" evidence="5">
    <location>
        <position position="55"/>
    </location>
</feature>
<proteinExistence type="predicted"/>
<keyword evidence="3" id="KW-0805">Transcription regulation</keyword>
<dbReference type="AlphaFoldDB" id="A0A6I6HPP0"/>
<evidence type="ECO:0000256" key="2">
    <source>
        <dbReference type="ARBA" id="ARBA00022840"/>
    </source>
</evidence>
<reference evidence="8 9" key="1">
    <citation type="submission" date="2019-12" db="EMBL/GenBank/DDBJ databases">
        <title>Hybrid Genome Assemblies of two High G+C Isolates from Undergraduate Microbiology Courses.</title>
        <authorList>
            <person name="Ne Ville C.J."/>
            <person name="Enright D."/>
            <person name="Hernandez I."/>
            <person name="Dodsworth J."/>
            <person name="Orwin P.M."/>
        </authorList>
    </citation>
    <scope>NUCLEOTIDE SEQUENCE [LARGE SCALE GENOMIC DNA]</scope>
    <source>
        <strain evidence="8 9">CSUSB</strain>
    </source>
</reference>
<dbReference type="Pfam" id="PF02954">
    <property type="entry name" value="HTH_8"/>
    <property type="match status" value="1"/>
</dbReference>
<keyword evidence="2" id="KW-0067">ATP-binding</keyword>
<sequence>MQRPANILVIDDEPDLRTLYELTLLREGYRVEAAGSVSEAWEHLEAGQFDAVITDMRLPDGQGMEIIHRIQKDQRTERCVVMTAYGSAENAVEALKAGAFDYLTKPVDLKQFRAVVASAVQAQHAAPAKTMKAAPAAQGERAGDTPGVTGSGIAALERLVGNSEPMRLVKSRIAKVARGMAPVLVRGESGTGKELVARAVHACSQRSDGPFVAVNCGAIPENLLEAEFFGARKGSYTGSSQDRDGYFQAARGGTLFLDEIGDLPLAMQSKLLRAIQERSVRSIGSTQEDAVDVRVVSATHKDLHAEVNAGRFRQDLFYRLNVIEIAVPALRDRREDLPALCAALLARIAHDGGLPVPHLSADLLHRLAQHPLHGNVRELENLLHRAVALNDGDELHLDLMGGGQPAVAGLAASAPSSSPPPGDGEPLAVAAPAAAAFAEPKTAPPPLPSDLQAYLDQQEREILVRALHESGFNRTAAAARLGMSLRQIRYRIARLGITTPNGDEGTASNADD</sequence>
<dbReference type="PRINTS" id="PR01590">
    <property type="entry name" value="HTHFIS"/>
</dbReference>
<dbReference type="SMART" id="SM00382">
    <property type="entry name" value="AAA"/>
    <property type="match status" value="1"/>
</dbReference>
<evidence type="ECO:0000259" key="7">
    <source>
        <dbReference type="PROSITE" id="PS50110"/>
    </source>
</evidence>
<keyword evidence="1" id="KW-0547">Nucleotide-binding</keyword>